<keyword evidence="6" id="KW-1185">Reference proteome</keyword>
<sequence>MSSNPEGTSARSLPALENESESTTAATAPTTTTSTTSTAVANANAGGSAVARTTDAGHNAATIVCRFCQCKVFLAGVASHVALTDPISLPLMLQPKDSPTVIESLEASFWRLGNQMDFENVTVARNMPGTTFKYLACGACEIGPFGYFDNAVQPHQFFVAVGRVQEHQP</sequence>
<dbReference type="EMBL" id="KE346369">
    <property type="protein sequence ID" value="KJE95556.1"/>
    <property type="molecule type" value="Genomic_DNA"/>
</dbReference>
<dbReference type="GO" id="GO:0006892">
    <property type="term" value="P:post-Golgi vesicle-mediated transport"/>
    <property type="evidence" value="ECO:0007669"/>
    <property type="project" value="TreeGrafter"/>
</dbReference>
<feature type="region of interest" description="Disordered" evidence="4">
    <location>
        <begin position="1"/>
        <end position="38"/>
    </location>
</feature>
<dbReference type="InterPro" id="IPR007515">
    <property type="entry name" value="Mss4"/>
</dbReference>
<gene>
    <name evidence="5" type="ORF">CAOG_005999</name>
</gene>
<dbReference type="AlphaFoldDB" id="A0A0D2UKD7"/>
<evidence type="ECO:0000256" key="2">
    <source>
        <dbReference type="ARBA" id="ARBA00022658"/>
    </source>
</evidence>
<keyword evidence="2" id="KW-0344">Guanine-nucleotide releasing factor</keyword>
<dbReference type="RefSeq" id="XP_004345589.1">
    <property type="nucleotide sequence ID" value="XM_004345539.2"/>
</dbReference>
<evidence type="ECO:0000313" key="6">
    <source>
        <dbReference type="Proteomes" id="UP000008743"/>
    </source>
</evidence>
<dbReference type="PROSITE" id="PS51796">
    <property type="entry name" value="MSS4"/>
    <property type="match status" value="1"/>
</dbReference>
<dbReference type="OMA" id="VPLMMQK"/>
<organism evidence="5 6">
    <name type="scientific">Capsaspora owczarzaki (strain ATCC 30864)</name>
    <dbReference type="NCBI Taxonomy" id="595528"/>
    <lineage>
        <taxon>Eukaryota</taxon>
        <taxon>Filasterea</taxon>
        <taxon>Capsaspora</taxon>
    </lineage>
</organism>
<keyword evidence="1" id="KW-0813">Transport</keyword>
<dbReference type="SUPFAM" id="SSF51316">
    <property type="entry name" value="Mss4-like"/>
    <property type="match status" value="1"/>
</dbReference>
<dbReference type="GO" id="GO:0008270">
    <property type="term" value="F:zinc ion binding"/>
    <property type="evidence" value="ECO:0007669"/>
    <property type="project" value="TreeGrafter"/>
</dbReference>
<dbReference type="STRING" id="595528.A0A0D2UKD7"/>
<dbReference type="GO" id="GO:0005829">
    <property type="term" value="C:cytosol"/>
    <property type="evidence" value="ECO:0007669"/>
    <property type="project" value="TreeGrafter"/>
</dbReference>
<dbReference type="GO" id="GO:0007264">
    <property type="term" value="P:small GTPase-mediated signal transduction"/>
    <property type="evidence" value="ECO:0007669"/>
    <property type="project" value="InterPro"/>
</dbReference>
<dbReference type="InterPro" id="IPR011057">
    <property type="entry name" value="Mss4-like_sf"/>
</dbReference>
<evidence type="ECO:0000313" key="5">
    <source>
        <dbReference type="EMBL" id="KJE95556.1"/>
    </source>
</evidence>
<dbReference type="GO" id="GO:0015031">
    <property type="term" value="P:protein transport"/>
    <property type="evidence" value="ECO:0007669"/>
    <property type="project" value="UniProtKB-KW"/>
</dbReference>
<dbReference type="FunCoup" id="A0A0D2UKD7">
    <property type="interactions" value="163"/>
</dbReference>
<dbReference type="PANTHER" id="PTHR13276:SF0">
    <property type="entry name" value="GUANINE NUCLEOTIDE EXCHANGE FACTOR MSS4"/>
    <property type="match status" value="1"/>
</dbReference>
<dbReference type="PhylomeDB" id="A0A0D2UKD7"/>
<feature type="compositionally biased region" description="Low complexity" evidence="4">
    <location>
        <begin position="22"/>
        <end position="38"/>
    </location>
</feature>
<dbReference type="PANTHER" id="PTHR13276">
    <property type="entry name" value="GUANINE NUCLEOTIDE EXCHANGE FACTOR MSS4"/>
    <property type="match status" value="1"/>
</dbReference>
<dbReference type="Pfam" id="PF04421">
    <property type="entry name" value="Mss4"/>
    <property type="match status" value="1"/>
</dbReference>
<keyword evidence="3" id="KW-0653">Protein transport</keyword>
<dbReference type="InParanoid" id="A0A0D2UKD7"/>
<dbReference type="OrthoDB" id="30840at2759"/>
<evidence type="ECO:0000256" key="1">
    <source>
        <dbReference type="ARBA" id="ARBA00022448"/>
    </source>
</evidence>
<protein>
    <recommendedName>
        <fullName evidence="7">Mss4-like protein</fullName>
    </recommendedName>
</protein>
<reference evidence="6" key="1">
    <citation type="submission" date="2011-02" db="EMBL/GenBank/DDBJ databases">
        <title>The Genome Sequence of Capsaspora owczarzaki ATCC 30864.</title>
        <authorList>
            <person name="Russ C."/>
            <person name="Cuomo C."/>
            <person name="Burger G."/>
            <person name="Gray M.W."/>
            <person name="Holland P.W.H."/>
            <person name="King N."/>
            <person name="Lang F.B.F."/>
            <person name="Roger A.J."/>
            <person name="Ruiz-Trillo I."/>
            <person name="Young S.K."/>
            <person name="Zeng Q."/>
            <person name="Gargeya S."/>
            <person name="Alvarado L."/>
            <person name="Berlin A."/>
            <person name="Chapman S.B."/>
            <person name="Chen Z."/>
            <person name="Freedman E."/>
            <person name="Gellesch M."/>
            <person name="Goldberg J."/>
            <person name="Griggs A."/>
            <person name="Gujja S."/>
            <person name="Heilman E."/>
            <person name="Heiman D."/>
            <person name="Howarth C."/>
            <person name="Mehta T."/>
            <person name="Neiman D."/>
            <person name="Pearson M."/>
            <person name="Roberts A."/>
            <person name="Saif S."/>
            <person name="Shea T."/>
            <person name="Shenoy N."/>
            <person name="Sisk P."/>
            <person name="Stolte C."/>
            <person name="Sykes S."/>
            <person name="White J."/>
            <person name="Yandava C."/>
            <person name="Haas B."/>
            <person name="Nusbaum C."/>
            <person name="Birren B."/>
        </authorList>
    </citation>
    <scope>NUCLEOTIDE SEQUENCE</scope>
    <source>
        <strain evidence="6">ATCC 30864</strain>
    </source>
</reference>
<dbReference type="Proteomes" id="UP000008743">
    <property type="component" value="Unassembled WGS sequence"/>
</dbReference>
<dbReference type="Gene3D" id="2.170.150.10">
    <property type="entry name" value="Metal Binding Protein, Guanine Nucleotide Exchange Factor, Chain A"/>
    <property type="match status" value="1"/>
</dbReference>
<dbReference type="GO" id="GO:0016020">
    <property type="term" value="C:membrane"/>
    <property type="evidence" value="ECO:0007669"/>
    <property type="project" value="TreeGrafter"/>
</dbReference>
<evidence type="ECO:0000256" key="4">
    <source>
        <dbReference type="SAM" id="MobiDB-lite"/>
    </source>
</evidence>
<dbReference type="InterPro" id="IPR011323">
    <property type="entry name" value="Mss4/transl-control_tumour"/>
</dbReference>
<feature type="compositionally biased region" description="Polar residues" evidence="4">
    <location>
        <begin position="1"/>
        <end position="11"/>
    </location>
</feature>
<accession>A0A0D2UKD7</accession>
<evidence type="ECO:0008006" key="7">
    <source>
        <dbReference type="Google" id="ProtNLM"/>
    </source>
</evidence>
<name>A0A0D2UKD7_CAPO3</name>
<evidence type="ECO:0000256" key="3">
    <source>
        <dbReference type="ARBA" id="ARBA00022927"/>
    </source>
</evidence>
<dbReference type="GO" id="GO:0005085">
    <property type="term" value="F:guanyl-nucleotide exchange factor activity"/>
    <property type="evidence" value="ECO:0007669"/>
    <property type="project" value="UniProtKB-KW"/>
</dbReference>
<proteinExistence type="predicted"/>